<feature type="signal peptide" evidence="8">
    <location>
        <begin position="1"/>
        <end position="23"/>
    </location>
</feature>
<feature type="region of interest" description="Disordered" evidence="7">
    <location>
        <begin position="240"/>
        <end position="268"/>
    </location>
</feature>
<keyword evidence="2" id="KW-0479">Metal-binding</keyword>
<dbReference type="GO" id="GO:0004222">
    <property type="term" value="F:metalloendopeptidase activity"/>
    <property type="evidence" value="ECO:0007669"/>
    <property type="project" value="InterPro"/>
</dbReference>
<feature type="compositionally biased region" description="Basic and acidic residues" evidence="7">
    <location>
        <begin position="248"/>
        <end position="268"/>
    </location>
</feature>
<proteinExistence type="inferred from homology"/>
<evidence type="ECO:0000313" key="11">
    <source>
        <dbReference type="Proteomes" id="UP000028013"/>
    </source>
</evidence>
<dbReference type="CDD" id="cd07334">
    <property type="entry name" value="M48C_loiP_like"/>
    <property type="match status" value="1"/>
</dbReference>
<keyword evidence="1 6" id="KW-0645">Protease</keyword>
<evidence type="ECO:0000256" key="8">
    <source>
        <dbReference type="SAM" id="SignalP"/>
    </source>
</evidence>
<comment type="cofactor">
    <cofactor evidence="6">
        <name>Zn(2+)</name>
        <dbReference type="ChEBI" id="CHEBI:29105"/>
    </cofactor>
    <text evidence="6">Binds 1 zinc ion per subunit.</text>
</comment>
<dbReference type="PANTHER" id="PTHR22726">
    <property type="entry name" value="METALLOENDOPEPTIDASE OMA1"/>
    <property type="match status" value="1"/>
</dbReference>
<feature type="chain" id="PRO_5001745128" evidence="8">
    <location>
        <begin position="24"/>
        <end position="268"/>
    </location>
</feature>
<dbReference type="GO" id="GO:0046872">
    <property type="term" value="F:metal ion binding"/>
    <property type="evidence" value="ECO:0007669"/>
    <property type="project" value="UniProtKB-KW"/>
</dbReference>
<evidence type="ECO:0000256" key="7">
    <source>
        <dbReference type="SAM" id="MobiDB-lite"/>
    </source>
</evidence>
<evidence type="ECO:0000256" key="2">
    <source>
        <dbReference type="ARBA" id="ARBA00022723"/>
    </source>
</evidence>
<reference evidence="10 11" key="1">
    <citation type="submission" date="2014-04" db="EMBL/GenBank/DDBJ databases">
        <authorList>
            <person name="Sears C."/>
            <person name="Carroll K."/>
            <person name="Sack B.R."/>
            <person name="Qadri F."/>
            <person name="Myers L.L."/>
            <person name="Chung G.-T."/>
            <person name="Escheverria P."/>
            <person name="Fraser C.M."/>
            <person name="Sadzewicz L."/>
            <person name="Shefchek K.A."/>
            <person name="Tallon L."/>
            <person name="Das S.P."/>
            <person name="Daugherty S."/>
            <person name="Mongodin E.F."/>
        </authorList>
    </citation>
    <scope>NUCLEOTIDE SEQUENCE [LARGE SCALE GENOMIC DNA]</scope>
    <source>
        <strain evidence="10 11">3978 T3 ii</strain>
    </source>
</reference>
<comment type="caution">
    <text evidence="10">The sequence shown here is derived from an EMBL/GenBank/DDBJ whole genome shotgun (WGS) entry which is preliminary data.</text>
</comment>
<dbReference type="InterPro" id="IPR051156">
    <property type="entry name" value="Mito/Outer_Membr_Metalloprot"/>
</dbReference>
<keyword evidence="4 6" id="KW-0862">Zinc</keyword>
<dbReference type="Gene3D" id="3.30.2010.10">
    <property type="entry name" value="Metalloproteases ('zincins'), catalytic domain"/>
    <property type="match status" value="1"/>
</dbReference>
<evidence type="ECO:0000256" key="6">
    <source>
        <dbReference type="RuleBase" id="RU003983"/>
    </source>
</evidence>
<feature type="domain" description="Peptidase M48" evidence="9">
    <location>
        <begin position="104"/>
        <end position="258"/>
    </location>
</feature>
<dbReference type="InterPro" id="IPR001915">
    <property type="entry name" value="Peptidase_M48"/>
</dbReference>
<dbReference type="GO" id="GO:0051603">
    <property type="term" value="P:proteolysis involved in protein catabolic process"/>
    <property type="evidence" value="ECO:0007669"/>
    <property type="project" value="TreeGrafter"/>
</dbReference>
<keyword evidence="8" id="KW-0732">Signal</keyword>
<organism evidence="10 11">
    <name type="scientific">Bacteroides uniformis str. 3978 T3 ii</name>
    <dbReference type="NCBI Taxonomy" id="1339349"/>
    <lineage>
        <taxon>Bacteria</taxon>
        <taxon>Pseudomonadati</taxon>
        <taxon>Bacteroidota</taxon>
        <taxon>Bacteroidia</taxon>
        <taxon>Bacteroidales</taxon>
        <taxon>Bacteroidaceae</taxon>
        <taxon>Bacteroides</taxon>
    </lineage>
</organism>
<evidence type="ECO:0000256" key="4">
    <source>
        <dbReference type="ARBA" id="ARBA00022833"/>
    </source>
</evidence>
<protein>
    <submittedName>
        <fullName evidence="10">Peptidase M48 family protein</fullName>
    </submittedName>
</protein>
<dbReference type="Proteomes" id="UP000028013">
    <property type="component" value="Unassembled WGS sequence"/>
</dbReference>
<dbReference type="AlphaFoldDB" id="A0A078S056"/>
<sequence length="268" mass="29236">MKKNFFIITAVVCGMSCTTTAYAQFKIGGKKINVTKVVQAGTDAVKAISLSDADIAAMSKEYMEWMDTHNPLTKPDTDYGKRLEKLTGNIKEVDGLKVNFGVYEVIDVNAFACGDGSVRICAGLMDIMTDDEVMAVVGHEIGHVIHTDSKDAMKNAYLRSAVKNAAGAASSTVSKLSDSELGAMAEALAGAQYSQKQETEADDYGFEFCIKNNLDPYAMYNALNKLLELSAEAPKESKFQKMFSSHPDTAKRVARAKEKADEYMKDKK</sequence>
<dbReference type="PATRIC" id="fig|1339349.3.peg.3503"/>
<evidence type="ECO:0000256" key="3">
    <source>
        <dbReference type="ARBA" id="ARBA00022801"/>
    </source>
</evidence>
<dbReference type="Pfam" id="PF01435">
    <property type="entry name" value="Peptidase_M48"/>
    <property type="match status" value="1"/>
</dbReference>
<evidence type="ECO:0000313" key="10">
    <source>
        <dbReference type="EMBL" id="KDS48698.1"/>
    </source>
</evidence>
<evidence type="ECO:0000256" key="5">
    <source>
        <dbReference type="ARBA" id="ARBA00023049"/>
    </source>
</evidence>
<keyword evidence="3 6" id="KW-0378">Hydrolase</keyword>
<keyword evidence="5 6" id="KW-0482">Metalloprotease</keyword>
<evidence type="ECO:0000256" key="1">
    <source>
        <dbReference type="ARBA" id="ARBA00022670"/>
    </source>
</evidence>
<accession>A0A078S056</accession>
<dbReference type="EMBL" id="JNHN01000179">
    <property type="protein sequence ID" value="KDS48698.1"/>
    <property type="molecule type" value="Genomic_DNA"/>
</dbReference>
<name>A0A078S056_BACUN</name>
<evidence type="ECO:0000259" key="9">
    <source>
        <dbReference type="Pfam" id="PF01435"/>
    </source>
</evidence>
<dbReference type="RefSeq" id="WP_009038390.1">
    <property type="nucleotide sequence ID" value="NZ_JNHN01000179.1"/>
</dbReference>
<dbReference type="PANTHER" id="PTHR22726:SF8">
    <property type="entry name" value="METALLOPROTEASE YCAL"/>
    <property type="match status" value="1"/>
</dbReference>
<dbReference type="GO" id="GO:0016020">
    <property type="term" value="C:membrane"/>
    <property type="evidence" value="ECO:0007669"/>
    <property type="project" value="TreeGrafter"/>
</dbReference>
<gene>
    <name evidence="10" type="ORF">M094_2387</name>
</gene>
<comment type="similarity">
    <text evidence="6">Belongs to the peptidase M48 family.</text>
</comment>